<reference evidence="2" key="1">
    <citation type="submission" date="2016-10" db="EMBL/GenBank/DDBJ databases">
        <authorList>
            <person name="Varghese N."/>
            <person name="Submissions S."/>
        </authorList>
    </citation>
    <scope>NUCLEOTIDE SEQUENCE [LARGE SCALE GENOMIC DNA]</scope>
    <source>
        <strain evidence="2">DSM 13078</strain>
    </source>
</reference>
<proteinExistence type="predicted"/>
<dbReference type="Proteomes" id="UP000199161">
    <property type="component" value="Unassembled WGS sequence"/>
</dbReference>
<name>A0A1I1KQG4_NATHA</name>
<gene>
    <name evidence="1" type="ORF">SAMN05444422_111106</name>
</gene>
<protein>
    <submittedName>
        <fullName evidence="1">Uncharacterized protein</fullName>
    </submittedName>
</protein>
<keyword evidence="2" id="KW-1185">Reference proteome</keyword>
<dbReference type="EMBL" id="FOKW01000011">
    <property type="protein sequence ID" value="SFC59700.1"/>
    <property type="molecule type" value="Genomic_DNA"/>
</dbReference>
<evidence type="ECO:0000313" key="2">
    <source>
        <dbReference type="Proteomes" id="UP000199161"/>
    </source>
</evidence>
<accession>A0A1I1KQG4</accession>
<sequence>MKPLRLLQQAGFLVLGVFLPSGKRRQLTVELTKEIMSRMVFEDLEPIS</sequence>
<organism evidence="1 2">
    <name type="scientific">Natronobacterium haloterrestre</name>
    <name type="common">Halobiforma haloterrestris</name>
    <dbReference type="NCBI Taxonomy" id="148448"/>
    <lineage>
        <taxon>Archaea</taxon>
        <taxon>Methanobacteriati</taxon>
        <taxon>Methanobacteriota</taxon>
        <taxon>Stenosarchaea group</taxon>
        <taxon>Halobacteria</taxon>
        <taxon>Halobacteriales</taxon>
        <taxon>Natrialbaceae</taxon>
        <taxon>Natronobacterium</taxon>
    </lineage>
</organism>
<dbReference type="AlphaFoldDB" id="A0A1I1KQG4"/>
<evidence type="ECO:0000313" key="1">
    <source>
        <dbReference type="EMBL" id="SFC59700.1"/>
    </source>
</evidence>